<feature type="region of interest" description="Disordered" evidence="1">
    <location>
        <begin position="1"/>
        <end position="23"/>
    </location>
</feature>
<proteinExistence type="predicted"/>
<evidence type="ECO:0000256" key="1">
    <source>
        <dbReference type="SAM" id="MobiDB-lite"/>
    </source>
</evidence>
<evidence type="ECO:0000313" key="2">
    <source>
        <dbReference type="EMBL" id="CAE0103187.1"/>
    </source>
</evidence>
<dbReference type="AlphaFoldDB" id="A0A7S3AFI3"/>
<protein>
    <submittedName>
        <fullName evidence="2">Uncharacterized protein</fullName>
    </submittedName>
</protein>
<feature type="compositionally biased region" description="Basic and acidic residues" evidence="1">
    <location>
        <begin position="296"/>
        <end position="321"/>
    </location>
</feature>
<name>A0A7S3AFI3_9EUKA</name>
<dbReference type="EMBL" id="HBHX01006992">
    <property type="protein sequence ID" value="CAE0103187.1"/>
    <property type="molecule type" value="Transcribed_RNA"/>
</dbReference>
<reference evidence="2" key="1">
    <citation type="submission" date="2021-01" db="EMBL/GenBank/DDBJ databases">
        <authorList>
            <person name="Corre E."/>
            <person name="Pelletier E."/>
            <person name="Niang G."/>
            <person name="Scheremetjew M."/>
            <person name="Finn R."/>
            <person name="Kale V."/>
            <person name="Holt S."/>
            <person name="Cochrane G."/>
            <person name="Meng A."/>
            <person name="Brown T."/>
            <person name="Cohen L."/>
        </authorList>
    </citation>
    <scope>NUCLEOTIDE SEQUENCE</scope>
    <source>
        <strain evidence="2">CCMP281</strain>
    </source>
</reference>
<sequence>MGGGVQWKWTTRLDDPRGRQGSSYDQAGQLLRLAVPPALKVRPTCASGVPGKMPLQNRVNPWGLIVAHPARYAPSTAIFGNRGVLHDDQRKLVRQCHGRMWLACRLHVNRIRKTQRDDNRAFNGRKRSLMTPRRYTELFFLDEPTAMAAGHRPCACCRRSDHQQFMRAWQSAHPRSIPWTAPAVDAVLHAERLANGGGKLRFSASLAELADGTMVSLEPTQTDAWLLWRGELHEWSHLGYGSRRSAASFDGQLVEVLTPRSLNAVLLAGFEPGLPHESAHTRRTQPATPVIDENVAGDHVDDQSADGQRELKQREFKESGL</sequence>
<gene>
    <name evidence="2" type="ORF">HERI1096_LOCUS3845</name>
</gene>
<feature type="region of interest" description="Disordered" evidence="1">
    <location>
        <begin position="276"/>
        <end position="321"/>
    </location>
</feature>
<organism evidence="2">
    <name type="scientific">Haptolina ericina</name>
    <dbReference type="NCBI Taxonomy" id="156174"/>
    <lineage>
        <taxon>Eukaryota</taxon>
        <taxon>Haptista</taxon>
        <taxon>Haptophyta</taxon>
        <taxon>Prymnesiophyceae</taxon>
        <taxon>Prymnesiales</taxon>
        <taxon>Prymnesiaceae</taxon>
        <taxon>Haptolina</taxon>
    </lineage>
</organism>
<accession>A0A7S3AFI3</accession>